<dbReference type="NCBIfam" id="NF000755">
    <property type="entry name" value="PRK00046.1"/>
    <property type="match status" value="1"/>
</dbReference>
<feature type="active site" evidence="19">
    <location>
        <position position="332"/>
    </location>
</feature>
<accession>A0A1G9VBS7</accession>
<evidence type="ECO:0000256" key="13">
    <source>
        <dbReference type="ARBA" id="ARBA00022984"/>
    </source>
</evidence>
<evidence type="ECO:0000256" key="10">
    <source>
        <dbReference type="ARBA" id="ARBA00022827"/>
    </source>
</evidence>
<evidence type="ECO:0000313" key="22">
    <source>
        <dbReference type="Proteomes" id="UP000198901"/>
    </source>
</evidence>
<evidence type="ECO:0000313" key="21">
    <source>
        <dbReference type="EMBL" id="SDM69652.1"/>
    </source>
</evidence>
<dbReference type="GO" id="GO:0005829">
    <property type="term" value="C:cytosol"/>
    <property type="evidence" value="ECO:0007669"/>
    <property type="project" value="TreeGrafter"/>
</dbReference>
<evidence type="ECO:0000256" key="17">
    <source>
        <dbReference type="ARBA" id="ARBA00031026"/>
    </source>
</evidence>
<dbReference type="Gene3D" id="3.30.43.10">
    <property type="entry name" value="Uridine Diphospho-n-acetylenolpyruvylglucosamine Reductase, domain 2"/>
    <property type="match status" value="1"/>
</dbReference>
<dbReference type="EC" id="1.3.1.98" evidence="5 19"/>
<organism evidence="21 22">
    <name type="scientific">Siphonobacter aquaeclarae</name>
    <dbReference type="NCBI Taxonomy" id="563176"/>
    <lineage>
        <taxon>Bacteria</taxon>
        <taxon>Pseudomonadati</taxon>
        <taxon>Bacteroidota</taxon>
        <taxon>Cytophagia</taxon>
        <taxon>Cytophagales</taxon>
        <taxon>Cytophagaceae</taxon>
        <taxon>Siphonobacter</taxon>
    </lineage>
</organism>
<evidence type="ECO:0000256" key="14">
    <source>
        <dbReference type="ARBA" id="ARBA00023002"/>
    </source>
</evidence>
<dbReference type="InterPro" id="IPR003170">
    <property type="entry name" value="MurB"/>
</dbReference>
<keyword evidence="14 19" id="KW-0560">Oxidoreductase</keyword>
<dbReference type="NCBIfam" id="TIGR00179">
    <property type="entry name" value="murB"/>
    <property type="match status" value="1"/>
</dbReference>
<evidence type="ECO:0000256" key="4">
    <source>
        <dbReference type="ARBA" id="ARBA00004752"/>
    </source>
</evidence>
<dbReference type="InterPro" id="IPR006094">
    <property type="entry name" value="Oxid_FAD_bind_N"/>
</dbReference>
<evidence type="ECO:0000256" key="16">
    <source>
        <dbReference type="ARBA" id="ARBA00023316"/>
    </source>
</evidence>
<dbReference type="Gene3D" id="3.30.465.10">
    <property type="match status" value="1"/>
</dbReference>
<dbReference type="InterPro" id="IPR016166">
    <property type="entry name" value="FAD-bd_PCMH"/>
</dbReference>
<dbReference type="InterPro" id="IPR016169">
    <property type="entry name" value="FAD-bd_PCMH_sub2"/>
</dbReference>
<evidence type="ECO:0000256" key="19">
    <source>
        <dbReference type="HAMAP-Rule" id="MF_00037"/>
    </source>
</evidence>
<dbReference type="GO" id="GO:0008762">
    <property type="term" value="F:UDP-N-acetylmuramate dehydrogenase activity"/>
    <property type="evidence" value="ECO:0007669"/>
    <property type="project" value="UniProtKB-UniRule"/>
</dbReference>
<keyword evidence="9 19" id="KW-0285">Flavoprotein</keyword>
<dbReference type="InterPro" id="IPR016167">
    <property type="entry name" value="FAD-bd_PCMH_sub1"/>
</dbReference>
<feature type="active site" evidence="19">
    <location>
        <position position="162"/>
    </location>
</feature>
<evidence type="ECO:0000256" key="2">
    <source>
        <dbReference type="ARBA" id="ARBA00003921"/>
    </source>
</evidence>
<keyword evidence="12 19" id="KW-0133">Cell shape</keyword>
<dbReference type="SUPFAM" id="SSF56176">
    <property type="entry name" value="FAD-binding/transporter-associated domain-like"/>
    <property type="match status" value="1"/>
</dbReference>
<keyword evidence="15 19" id="KW-0131">Cell cycle</keyword>
<keyword evidence="16 19" id="KW-0961">Cell wall biogenesis/degradation</keyword>
<dbReference type="PANTHER" id="PTHR21071:SF4">
    <property type="entry name" value="UDP-N-ACETYLENOLPYRUVOYLGLUCOSAMINE REDUCTASE"/>
    <property type="match status" value="1"/>
</dbReference>
<comment type="function">
    <text evidence="2 19">Cell wall formation.</text>
</comment>
<comment type="catalytic activity">
    <reaction evidence="18 19">
        <text>UDP-N-acetyl-alpha-D-muramate + NADP(+) = UDP-N-acetyl-3-O-(1-carboxyvinyl)-alpha-D-glucosamine + NADPH + H(+)</text>
        <dbReference type="Rhea" id="RHEA:12248"/>
        <dbReference type="ChEBI" id="CHEBI:15378"/>
        <dbReference type="ChEBI" id="CHEBI:57783"/>
        <dbReference type="ChEBI" id="CHEBI:58349"/>
        <dbReference type="ChEBI" id="CHEBI:68483"/>
        <dbReference type="ChEBI" id="CHEBI:70757"/>
        <dbReference type="EC" id="1.3.1.98"/>
    </reaction>
</comment>
<dbReference type="Pfam" id="PF02873">
    <property type="entry name" value="MurB_C"/>
    <property type="match status" value="1"/>
</dbReference>
<dbReference type="UniPathway" id="UPA00219"/>
<protein>
    <recommendedName>
        <fullName evidence="6 19">UDP-N-acetylenolpyruvoylglucosamine reductase</fullName>
        <ecNumber evidence="5 19">1.3.1.98</ecNumber>
    </recommendedName>
    <alternativeName>
        <fullName evidence="17 19">UDP-N-acetylmuramate dehydrogenase</fullName>
    </alternativeName>
</protein>
<dbReference type="HAMAP" id="MF_00037">
    <property type="entry name" value="MurB"/>
    <property type="match status" value="1"/>
</dbReference>
<comment type="similarity">
    <text evidence="19">Belongs to the MurB family.</text>
</comment>
<dbReference type="GO" id="GO:0071555">
    <property type="term" value="P:cell wall organization"/>
    <property type="evidence" value="ECO:0007669"/>
    <property type="project" value="UniProtKB-KW"/>
</dbReference>
<dbReference type="PANTHER" id="PTHR21071">
    <property type="entry name" value="UDP-N-ACETYLENOLPYRUVOYLGLUCOSAMINE REDUCTASE"/>
    <property type="match status" value="1"/>
</dbReference>
<keyword evidence="7 19" id="KW-0963">Cytoplasm</keyword>
<dbReference type="SUPFAM" id="SSF56194">
    <property type="entry name" value="Uridine diphospho-N-Acetylenolpyruvylglucosamine reductase, MurB, C-terminal domain"/>
    <property type="match status" value="1"/>
</dbReference>
<comment type="subcellular location">
    <subcellularLocation>
        <location evidence="3 19">Cytoplasm</location>
    </subcellularLocation>
</comment>
<proteinExistence type="inferred from homology"/>
<evidence type="ECO:0000256" key="15">
    <source>
        <dbReference type="ARBA" id="ARBA00023306"/>
    </source>
</evidence>
<evidence type="ECO:0000256" key="8">
    <source>
        <dbReference type="ARBA" id="ARBA00022618"/>
    </source>
</evidence>
<evidence type="ECO:0000256" key="7">
    <source>
        <dbReference type="ARBA" id="ARBA00022490"/>
    </source>
</evidence>
<evidence type="ECO:0000256" key="18">
    <source>
        <dbReference type="ARBA" id="ARBA00048914"/>
    </source>
</evidence>
<dbReference type="NCBIfam" id="NF010478">
    <property type="entry name" value="PRK13903.1"/>
    <property type="match status" value="1"/>
</dbReference>
<evidence type="ECO:0000256" key="5">
    <source>
        <dbReference type="ARBA" id="ARBA00012518"/>
    </source>
</evidence>
<feature type="active site" description="Proton donor" evidence="19">
    <location>
        <position position="236"/>
    </location>
</feature>
<keyword evidence="11 19" id="KW-0521">NADP</keyword>
<evidence type="ECO:0000256" key="3">
    <source>
        <dbReference type="ARBA" id="ARBA00004496"/>
    </source>
</evidence>
<dbReference type="RefSeq" id="WP_093207275.1">
    <property type="nucleotide sequence ID" value="NZ_FNGS01000008.1"/>
</dbReference>
<dbReference type="AlphaFoldDB" id="A0A1G9VBS7"/>
<keyword evidence="22" id="KW-1185">Reference proteome</keyword>
<dbReference type="Proteomes" id="UP000198901">
    <property type="component" value="Unassembled WGS sequence"/>
</dbReference>
<dbReference type="Pfam" id="PF01565">
    <property type="entry name" value="FAD_binding_4"/>
    <property type="match status" value="1"/>
</dbReference>
<evidence type="ECO:0000256" key="1">
    <source>
        <dbReference type="ARBA" id="ARBA00001974"/>
    </source>
</evidence>
<reference evidence="21 22" key="1">
    <citation type="submission" date="2016-10" db="EMBL/GenBank/DDBJ databases">
        <authorList>
            <person name="de Groot N.N."/>
        </authorList>
    </citation>
    <scope>NUCLEOTIDE SEQUENCE [LARGE SCALE GENOMIC DNA]</scope>
    <source>
        <strain evidence="21 22">DSM 21668</strain>
    </source>
</reference>
<dbReference type="InterPro" id="IPR036318">
    <property type="entry name" value="FAD-bd_PCMH-like_sf"/>
</dbReference>
<evidence type="ECO:0000256" key="9">
    <source>
        <dbReference type="ARBA" id="ARBA00022630"/>
    </source>
</evidence>
<dbReference type="InterPro" id="IPR011601">
    <property type="entry name" value="MurB_C"/>
</dbReference>
<dbReference type="GO" id="GO:0008360">
    <property type="term" value="P:regulation of cell shape"/>
    <property type="evidence" value="ECO:0007669"/>
    <property type="project" value="UniProtKB-KW"/>
</dbReference>
<feature type="domain" description="FAD-binding PCMH-type" evidence="20">
    <location>
        <begin position="16"/>
        <end position="186"/>
    </location>
</feature>
<evidence type="ECO:0000256" key="6">
    <source>
        <dbReference type="ARBA" id="ARBA00015188"/>
    </source>
</evidence>
<dbReference type="Gene3D" id="3.90.78.10">
    <property type="entry name" value="UDP-N-acetylenolpyruvoylglucosamine reductase, C-terminal domain"/>
    <property type="match status" value="1"/>
</dbReference>
<evidence type="ECO:0000259" key="20">
    <source>
        <dbReference type="PROSITE" id="PS51387"/>
    </source>
</evidence>
<dbReference type="STRING" id="563176.SAMN04488090_4049"/>
<gene>
    <name evidence="19" type="primary">murB</name>
    <name evidence="21" type="ORF">SAMN04488090_4049</name>
</gene>
<comment type="cofactor">
    <cofactor evidence="1 19">
        <name>FAD</name>
        <dbReference type="ChEBI" id="CHEBI:57692"/>
    </cofactor>
</comment>
<keyword evidence="13 19" id="KW-0573">Peptidoglycan synthesis</keyword>
<dbReference type="EMBL" id="FNGS01000008">
    <property type="protein sequence ID" value="SDM69652.1"/>
    <property type="molecule type" value="Genomic_DNA"/>
</dbReference>
<name>A0A1G9VBS7_9BACT</name>
<dbReference type="InterPro" id="IPR036635">
    <property type="entry name" value="MurB_C_sf"/>
</dbReference>
<dbReference type="OrthoDB" id="9804753at2"/>
<dbReference type="PROSITE" id="PS51387">
    <property type="entry name" value="FAD_PCMH"/>
    <property type="match status" value="1"/>
</dbReference>
<evidence type="ECO:0000256" key="12">
    <source>
        <dbReference type="ARBA" id="ARBA00022960"/>
    </source>
</evidence>
<dbReference type="GO" id="GO:0051301">
    <property type="term" value="P:cell division"/>
    <property type="evidence" value="ECO:0007669"/>
    <property type="project" value="UniProtKB-KW"/>
</dbReference>
<evidence type="ECO:0000256" key="11">
    <source>
        <dbReference type="ARBA" id="ARBA00022857"/>
    </source>
</evidence>
<comment type="pathway">
    <text evidence="4 19">Cell wall biogenesis; peptidoglycan biosynthesis.</text>
</comment>
<keyword evidence="10 19" id="KW-0274">FAD</keyword>
<dbReference type="GO" id="GO:0009252">
    <property type="term" value="P:peptidoglycan biosynthetic process"/>
    <property type="evidence" value="ECO:0007669"/>
    <property type="project" value="UniProtKB-UniRule"/>
</dbReference>
<dbReference type="GO" id="GO:0071949">
    <property type="term" value="F:FAD binding"/>
    <property type="evidence" value="ECO:0007669"/>
    <property type="project" value="InterPro"/>
</dbReference>
<keyword evidence="8 19" id="KW-0132">Cell division</keyword>
<sequence>MKVLENVSLKPYTTFGIEAKSRYFIDIQTVEELVEALAQSGGQEILILGGGSNMLLTKDFPGLAIRISIPGITIVREEGDDVWVKAGAGVVWHQLVLQTLGMDLCGLENLSLIPGFVGASPMQNIGAYGVEIKDVMDELEAVHRTTGERKIFRNEDCRFGYRESIFKHELKGQYVIVSVTFRLSRVPKLHIAYGDIQKTLQEMGVAEITPKAVSDAVIHIRQSKLPDPAVLGNAGSFFKNPEIPRAQYDDLKAVHSDLPGYPAGEGRVKVPAGWLIERAGWKGYRDGAVGVHDRQALVIVNFGGATGAQVRDLSAKVQASVFEKYGINLQPEVNFI</sequence>